<proteinExistence type="predicted"/>
<evidence type="ECO:0000313" key="1">
    <source>
        <dbReference type="EMBL" id="ATQ42644.1"/>
    </source>
</evidence>
<dbReference type="Proteomes" id="UP000228945">
    <property type="component" value="Chromosome"/>
</dbReference>
<dbReference type="AlphaFoldDB" id="A0A2D2AXA2"/>
<reference evidence="1 2" key="1">
    <citation type="submission" date="2017-10" db="EMBL/GenBank/DDBJ databases">
        <title>Genome sequence of Caulobacter mirabilis FWC38.</title>
        <authorList>
            <person name="Fiebig A."/>
            <person name="Crosson S."/>
        </authorList>
    </citation>
    <scope>NUCLEOTIDE SEQUENCE [LARGE SCALE GENOMIC DNA]</scope>
    <source>
        <strain evidence="1 2">FWC 38</strain>
    </source>
</reference>
<gene>
    <name evidence="1" type="ORF">CSW64_09600</name>
</gene>
<accession>A0A2D2AXA2</accession>
<dbReference type="SUPFAM" id="SSF81301">
    <property type="entry name" value="Nucleotidyltransferase"/>
    <property type="match status" value="1"/>
</dbReference>
<dbReference type="OrthoDB" id="8447821at2"/>
<dbReference type="EMBL" id="CP024201">
    <property type="protein sequence ID" value="ATQ42644.1"/>
    <property type="molecule type" value="Genomic_DNA"/>
</dbReference>
<keyword evidence="2" id="KW-1185">Reference proteome</keyword>
<dbReference type="InterPro" id="IPR043519">
    <property type="entry name" value="NT_sf"/>
</dbReference>
<sequence>MNKADLEALFARLAPALDALVEPWCVIGSAAMLIGGLPIEDCPDLDIMTTEAGAAALELAWAAWRDPDYRPGQVDRFRSRFTPFAFPEGRAEVMGALEVNRGDGWRPVTMPVGRSADLGGRTIRVADRDEMIVLLTLFGRPKDLAKIALIEGA</sequence>
<name>A0A2D2AXA2_9CAUL</name>
<dbReference type="Gene3D" id="3.30.460.40">
    <property type="match status" value="1"/>
</dbReference>
<dbReference type="KEGG" id="cmb:CSW64_09600"/>
<dbReference type="RefSeq" id="WP_099621898.1">
    <property type="nucleotide sequence ID" value="NZ_CP024201.1"/>
</dbReference>
<protein>
    <submittedName>
        <fullName evidence="1">Uncharacterized protein</fullName>
    </submittedName>
</protein>
<organism evidence="1 2">
    <name type="scientific">Caulobacter mirabilis</name>
    <dbReference type="NCBI Taxonomy" id="69666"/>
    <lineage>
        <taxon>Bacteria</taxon>
        <taxon>Pseudomonadati</taxon>
        <taxon>Pseudomonadota</taxon>
        <taxon>Alphaproteobacteria</taxon>
        <taxon>Caulobacterales</taxon>
        <taxon>Caulobacteraceae</taxon>
        <taxon>Caulobacter</taxon>
    </lineage>
</organism>
<evidence type="ECO:0000313" key="2">
    <source>
        <dbReference type="Proteomes" id="UP000228945"/>
    </source>
</evidence>